<sequence>MSLQSTLLKNPLLKDKVCIVTGAAGINGIGLRTARLFYEQGATIVISDVNAQACEEVRSMFDADRSMVEVSNVTDRDDCIELAKKVVERFGRIDVLVNNAGITQPVKFDEIMPEDYDRIMDVNLRGMLYMSQAVSPQMKQQKSGSIINTSSVSAQRGGGIFGGPHYSAAKAGMLGLGKAMARELGGYGIRVNAVTPGLIATDITGGKLTDEMREKILEGIPLARLGKPEDVAKAFLFLASDLSDYITGATLDVNGGMHIH</sequence>
<dbReference type="PRINTS" id="PR00081">
    <property type="entry name" value="GDHRDH"/>
</dbReference>
<dbReference type="STRING" id="44933.SAMN05660971_00118"/>
<dbReference type="Gene3D" id="3.40.50.720">
    <property type="entry name" value="NAD(P)-binding Rossmann-like Domain"/>
    <property type="match status" value="1"/>
</dbReference>
<reference evidence="3 4" key="1">
    <citation type="submission" date="2016-11" db="EMBL/GenBank/DDBJ databases">
        <authorList>
            <person name="Jaros S."/>
            <person name="Januszkiewicz K."/>
            <person name="Wedrychowicz H."/>
        </authorList>
    </citation>
    <scope>NUCLEOTIDE SEQUENCE [LARGE SCALE GENOMIC DNA]</scope>
    <source>
        <strain evidence="3 4">DSM 4740</strain>
    </source>
</reference>
<dbReference type="NCBIfam" id="NF005559">
    <property type="entry name" value="PRK07231.1"/>
    <property type="match status" value="1"/>
</dbReference>
<dbReference type="InterPro" id="IPR002347">
    <property type="entry name" value="SDR_fam"/>
</dbReference>
<organism evidence="3 4">
    <name type="scientific">Halomonas cupida</name>
    <dbReference type="NCBI Taxonomy" id="44933"/>
    <lineage>
        <taxon>Bacteria</taxon>
        <taxon>Pseudomonadati</taxon>
        <taxon>Pseudomonadota</taxon>
        <taxon>Gammaproteobacteria</taxon>
        <taxon>Oceanospirillales</taxon>
        <taxon>Halomonadaceae</taxon>
        <taxon>Halomonas</taxon>
    </lineage>
</organism>
<comment type="similarity">
    <text evidence="1">Belongs to the short-chain dehydrogenases/reductases (SDR) family.</text>
</comment>
<dbReference type="Proteomes" id="UP000184123">
    <property type="component" value="Unassembled WGS sequence"/>
</dbReference>
<evidence type="ECO:0000313" key="4">
    <source>
        <dbReference type="Proteomes" id="UP000184123"/>
    </source>
</evidence>
<dbReference type="InterPro" id="IPR036291">
    <property type="entry name" value="NAD(P)-bd_dom_sf"/>
</dbReference>
<name>A0A1M6ZHV9_9GAMM</name>
<accession>A0A1M6ZHV9</accession>
<dbReference type="Pfam" id="PF13561">
    <property type="entry name" value="adh_short_C2"/>
    <property type="match status" value="1"/>
</dbReference>
<dbReference type="EMBL" id="FRCA01000001">
    <property type="protein sequence ID" value="SHL29925.1"/>
    <property type="molecule type" value="Genomic_DNA"/>
</dbReference>
<dbReference type="InterPro" id="IPR020904">
    <property type="entry name" value="Sc_DH/Rdtase_CS"/>
</dbReference>
<reference evidence="2 5" key="2">
    <citation type="submission" date="2019-07" db="EMBL/GenBank/DDBJ databases">
        <title>Whole genome shotgun sequence of Halomonas cupida NBRC 102219.</title>
        <authorList>
            <person name="Hosoyama A."/>
            <person name="Uohara A."/>
            <person name="Ohji S."/>
            <person name="Ichikawa N."/>
        </authorList>
    </citation>
    <scope>NUCLEOTIDE SEQUENCE [LARGE SCALE GENOMIC DNA]</scope>
    <source>
        <strain evidence="2 5">NBRC 102219</strain>
    </source>
</reference>
<dbReference type="AlphaFoldDB" id="A0A1M6ZHV9"/>
<dbReference type="PROSITE" id="PS00061">
    <property type="entry name" value="ADH_SHORT"/>
    <property type="match status" value="1"/>
</dbReference>
<dbReference type="PANTHER" id="PTHR42760:SF135">
    <property type="entry name" value="BLL7886 PROTEIN"/>
    <property type="match status" value="1"/>
</dbReference>
<dbReference type="PANTHER" id="PTHR42760">
    <property type="entry name" value="SHORT-CHAIN DEHYDROGENASES/REDUCTASES FAMILY MEMBER"/>
    <property type="match status" value="1"/>
</dbReference>
<evidence type="ECO:0000313" key="3">
    <source>
        <dbReference type="EMBL" id="SHL29925.1"/>
    </source>
</evidence>
<dbReference type="GO" id="GO:0016616">
    <property type="term" value="F:oxidoreductase activity, acting on the CH-OH group of donors, NAD or NADP as acceptor"/>
    <property type="evidence" value="ECO:0007669"/>
    <property type="project" value="TreeGrafter"/>
</dbReference>
<protein>
    <submittedName>
        <fullName evidence="3">NAD(P)-dependent dehydrogenase, short-chain alcohol dehydrogenase family</fullName>
    </submittedName>
    <submittedName>
        <fullName evidence="2">Oxidoreductase</fullName>
    </submittedName>
</protein>
<keyword evidence="5" id="KW-1185">Reference proteome</keyword>
<dbReference type="Proteomes" id="UP000321726">
    <property type="component" value="Unassembled WGS sequence"/>
</dbReference>
<evidence type="ECO:0000313" key="5">
    <source>
        <dbReference type="Proteomes" id="UP000321726"/>
    </source>
</evidence>
<evidence type="ECO:0000313" key="2">
    <source>
        <dbReference type="EMBL" id="GEN24361.1"/>
    </source>
</evidence>
<proteinExistence type="inferred from homology"/>
<dbReference type="SUPFAM" id="SSF51735">
    <property type="entry name" value="NAD(P)-binding Rossmann-fold domains"/>
    <property type="match status" value="1"/>
</dbReference>
<dbReference type="OrthoDB" id="154414at2"/>
<dbReference type="EMBL" id="BJXU01000091">
    <property type="protein sequence ID" value="GEN24361.1"/>
    <property type="molecule type" value="Genomic_DNA"/>
</dbReference>
<gene>
    <name evidence="2" type="ORF">HCU01_23100</name>
    <name evidence="3" type="ORF">SAMN05660971_00118</name>
</gene>
<dbReference type="FunFam" id="3.40.50.720:FF:000084">
    <property type="entry name" value="Short-chain dehydrogenase reductase"/>
    <property type="match status" value="1"/>
</dbReference>
<dbReference type="NCBIfam" id="NF009466">
    <property type="entry name" value="PRK12826.1-2"/>
    <property type="match status" value="1"/>
</dbReference>
<dbReference type="RefSeq" id="WP_073433094.1">
    <property type="nucleotide sequence ID" value="NZ_BJXU01000091.1"/>
</dbReference>
<dbReference type="PRINTS" id="PR00080">
    <property type="entry name" value="SDRFAMILY"/>
</dbReference>
<evidence type="ECO:0000256" key="1">
    <source>
        <dbReference type="ARBA" id="ARBA00006484"/>
    </source>
</evidence>
<dbReference type="GO" id="GO:0030497">
    <property type="term" value="P:fatty acid elongation"/>
    <property type="evidence" value="ECO:0007669"/>
    <property type="project" value="TreeGrafter"/>
</dbReference>